<comment type="caution">
    <text evidence="10">The sequence shown here is derived from an EMBL/GenBank/DDBJ whole genome shotgun (WGS) entry which is preliminary data.</text>
</comment>
<evidence type="ECO:0000256" key="2">
    <source>
        <dbReference type="ARBA" id="ARBA00022475"/>
    </source>
</evidence>
<reference evidence="10" key="1">
    <citation type="submission" date="2020-12" db="EMBL/GenBank/DDBJ databases">
        <title>Genome public.</title>
        <authorList>
            <person name="Sun Q."/>
        </authorList>
    </citation>
    <scope>NUCLEOTIDE SEQUENCE</scope>
    <source>
        <strain evidence="10">CCM 8863</strain>
    </source>
</reference>
<feature type="domain" description="ABC3 transporter permease C-terminal" evidence="8">
    <location>
        <begin position="742"/>
        <end position="858"/>
    </location>
</feature>
<keyword evidence="4 7" id="KW-1133">Transmembrane helix</keyword>
<accession>A0A934I7X9</accession>
<dbReference type="InterPro" id="IPR050250">
    <property type="entry name" value="Macrolide_Exporter_MacB"/>
</dbReference>
<gene>
    <name evidence="10" type="ORF">JDV75_10125</name>
</gene>
<evidence type="ECO:0000259" key="8">
    <source>
        <dbReference type="Pfam" id="PF02687"/>
    </source>
</evidence>
<evidence type="ECO:0000256" key="7">
    <source>
        <dbReference type="SAM" id="Phobius"/>
    </source>
</evidence>
<feature type="domain" description="MacB-like periplasmic core" evidence="9">
    <location>
        <begin position="498"/>
        <end position="708"/>
    </location>
</feature>
<feature type="transmembrane region" description="Helical" evidence="7">
    <location>
        <begin position="269"/>
        <end position="295"/>
    </location>
</feature>
<evidence type="ECO:0000256" key="6">
    <source>
        <dbReference type="ARBA" id="ARBA00038076"/>
    </source>
</evidence>
<dbReference type="InterPro" id="IPR003838">
    <property type="entry name" value="ABC3_permease_C"/>
</dbReference>
<feature type="transmembrane region" description="Helical" evidence="7">
    <location>
        <begin position="828"/>
        <end position="848"/>
    </location>
</feature>
<dbReference type="InterPro" id="IPR025857">
    <property type="entry name" value="MacB_PCD"/>
</dbReference>
<dbReference type="PANTHER" id="PTHR30572">
    <property type="entry name" value="MEMBRANE COMPONENT OF TRANSPORTER-RELATED"/>
    <property type="match status" value="1"/>
</dbReference>
<keyword evidence="5 7" id="KW-0472">Membrane</keyword>
<evidence type="ECO:0000313" key="11">
    <source>
        <dbReference type="Proteomes" id="UP000645966"/>
    </source>
</evidence>
<dbReference type="EMBL" id="JAEIOS010000015">
    <property type="protein sequence ID" value="MBI8990105.1"/>
    <property type="molecule type" value="Genomic_DNA"/>
</dbReference>
<dbReference type="GO" id="GO:0005886">
    <property type="term" value="C:plasma membrane"/>
    <property type="evidence" value="ECO:0007669"/>
    <property type="project" value="UniProtKB-SubCell"/>
</dbReference>
<keyword evidence="11" id="KW-1185">Reference proteome</keyword>
<dbReference type="GO" id="GO:0022857">
    <property type="term" value="F:transmembrane transporter activity"/>
    <property type="evidence" value="ECO:0007669"/>
    <property type="project" value="TreeGrafter"/>
</dbReference>
<dbReference type="Pfam" id="PF02687">
    <property type="entry name" value="FtsX"/>
    <property type="match status" value="2"/>
</dbReference>
<feature type="transmembrane region" description="Helical" evidence="7">
    <location>
        <begin position="444"/>
        <end position="464"/>
    </location>
</feature>
<feature type="transmembrane region" description="Helical" evidence="7">
    <location>
        <begin position="738"/>
        <end position="763"/>
    </location>
</feature>
<evidence type="ECO:0000256" key="1">
    <source>
        <dbReference type="ARBA" id="ARBA00004651"/>
    </source>
</evidence>
<comment type="similarity">
    <text evidence="6">Belongs to the ABC-4 integral membrane protein family.</text>
</comment>
<comment type="subcellular location">
    <subcellularLocation>
        <location evidence="1">Cell membrane</location>
        <topology evidence="1">Multi-pass membrane protein</topology>
    </subcellularLocation>
</comment>
<sequence length="865" mass="90516">MSTSTHTGLRKPMRTISLRTIAAHKLRLALTILAVVLGTAFIAGSSMFTTSLSNSFAKIISTQYDDVDIVISSERNVGRQVSVDDVNKLRERDDFTSVELMVEPAPIILAGTDGKAIQTGGAPSTALSYNPDDEPTDTVTLLEGDWPADTDTVAVNASAAERGNISIGDSVTVVTPSDQFEVTVVGTFDFPTATGGWIGVLLPEDQFLPIYAPDGRVNAASVVLDDGADTAAVVDELRNEYPDYVIDDAQVLVERQTEELKNALSFINYFLWAFAAIALLVGTFIISNTFAMIVAERTREFALLRSIGASRSQITRSVIGEAVVVGLIGSALGILLGIGLAKGLFFALEKKGVGMPDSGLSLTPTTLIVPLVVGAVVTVLSAWAPARRAGSIHPVEAMRSGDSSSQNSLRVRTIVGGLITAVGAGLCMFGAFTTGIDEVKHRLIFVGVGALAVIIGVWLIGPALSIPVVGGLGRVVGAPFGAVGKLASTNSRRSPRRTAATAFALTLGLMMVSSIGMLGATMRNSIETIVDDVVTSDYLVTGQNSSVFKIPSSVEPKITELDEVGAAHSVYLAPLLVNGVPMSKTFGGPPRTSVADLNLDAGEGMKVTVNSGSGNLNDEKGVVLYDGIAKNFNLGVGDNVTLSTLDGSRTLDVPILGTYEEMQAGGPGIVSTAAARELLPIDQMSVEMILVDGADGVDSAALGQALTNAMEDYLVVQVMSKEDYASSQANQVDQLLGILYGLLGLAVIIAVLGIINTLALSVTERRREIGMLRALGTQRSQIRTMIYLESVVIALFGAILGAAVGLGLGWCFTRTIGEDALETIIIPWGQLGVMLVGSAVVGVIAAVWPGHRAAKTKPLDAISDR</sequence>
<dbReference type="RefSeq" id="WP_198739131.1">
    <property type="nucleotide sequence ID" value="NZ_JAEIOS010000015.1"/>
</dbReference>
<feature type="domain" description="ABC3 transporter permease C-terminal" evidence="8">
    <location>
        <begin position="273"/>
        <end position="394"/>
    </location>
</feature>
<dbReference type="PANTHER" id="PTHR30572:SF4">
    <property type="entry name" value="ABC TRANSPORTER PERMEASE YTRF"/>
    <property type="match status" value="1"/>
</dbReference>
<evidence type="ECO:0000256" key="4">
    <source>
        <dbReference type="ARBA" id="ARBA00022989"/>
    </source>
</evidence>
<dbReference type="Pfam" id="PF12704">
    <property type="entry name" value="MacB_PCD"/>
    <property type="match status" value="2"/>
</dbReference>
<keyword evidence="3 7" id="KW-0812">Transmembrane</keyword>
<organism evidence="10 11">
    <name type="scientific">Corynebacterium meridianum</name>
    <dbReference type="NCBI Taxonomy" id="2765363"/>
    <lineage>
        <taxon>Bacteria</taxon>
        <taxon>Bacillati</taxon>
        <taxon>Actinomycetota</taxon>
        <taxon>Actinomycetes</taxon>
        <taxon>Mycobacteriales</taxon>
        <taxon>Corynebacteriaceae</taxon>
        <taxon>Corynebacterium</taxon>
    </lineage>
</organism>
<feature type="transmembrane region" description="Helical" evidence="7">
    <location>
        <begin position="784"/>
        <end position="808"/>
    </location>
</feature>
<feature type="transmembrane region" description="Helical" evidence="7">
    <location>
        <begin position="413"/>
        <end position="432"/>
    </location>
</feature>
<protein>
    <submittedName>
        <fullName evidence="10">FtsX-like permease family protein</fullName>
    </submittedName>
</protein>
<proteinExistence type="inferred from homology"/>
<name>A0A934I7X9_9CORY</name>
<evidence type="ECO:0000256" key="3">
    <source>
        <dbReference type="ARBA" id="ARBA00022692"/>
    </source>
</evidence>
<feature type="transmembrane region" description="Helical" evidence="7">
    <location>
        <begin position="367"/>
        <end position="386"/>
    </location>
</feature>
<feature type="domain" description="MacB-like periplasmic core" evidence="9">
    <location>
        <begin position="29"/>
        <end position="239"/>
    </location>
</feature>
<feature type="transmembrane region" description="Helical" evidence="7">
    <location>
        <begin position="322"/>
        <end position="347"/>
    </location>
</feature>
<feature type="transmembrane region" description="Helical" evidence="7">
    <location>
        <begin position="499"/>
        <end position="520"/>
    </location>
</feature>
<evidence type="ECO:0000259" key="9">
    <source>
        <dbReference type="Pfam" id="PF12704"/>
    </source>
</evidence>
<keyword evidence="2" id="KW-1003">Cell membrane</keyword>
<evidence type="ECO:0000313" key="10">
    <source>
        <dbReference type="EMBL" id="MBI8990105.1"/>
    </source>
</evidence>
<dbReference type="AlphaFoldDB" id="A0A934I7X9"/>
<evidence type="ECO:0000256" key="5">
    <source>
        <dbReference type="ARBA" id="ARBA00023136"/>
    </source>
</evidence>
<dbReference type="Proteomes" id="UP000645966">
    <property type="component" value="Unassembled WGS sequence"/>
</dbReference>